<evidence type="ECO:0000313" key="2">
    <source>
        <dbReference type="Proteomes" id="UP000536835"/>
    </source>
</evidence>
<proteinExistence type="predicted"/>
<name>A0A7Y3RNS5_9PROT</name>
<dbReference type="RefSeq" id="WP_173200885.1">
    <property type="nucleotide sequence ID" value="NZ_JABFCX010000003.1"/>
</dbReference>
<dbReference type="SUPFAM" id="SSF89807">
    <property type="entry name" value="Dodecin-like"/>
    <property type="match status" value="1"/>
</dbReference>
<organism evidence="1 2">
    <name type="scientific">Parvularcula mediterranea</name>
    <dbReference type="NCBI Taxonomy" id="2732508"/>
    <lineage>
        <taxon>Bacteria</taxon>
        <taxon>Pseudomonadati</taxon>
        <taxon>Pseudomonadota</taxon>
        <taxon>Alphaproteobacteria</taxon>
        <taxon>Parvularculales</taxon>
        <taxon>Parvularculaceae</taxon>
        <taxon>Parvularcula</taxon>
    </lineage>
</organism>
<dbReference type="AlphaFoldDB" id="A0A7Y3RNS5"/>
<dbReference type="InterPro" id="IPR025543">
    <property type="entry name" value="Dodecin-like"/>
</dbReference>
<dbReference type="PANTHER" id="PTHR39324">
    <property type="entry name" value="CALCIUM DODECIN"/>
    <property type="match status" value="1"/>
</dbReference>
<sequence>MAVARVTEIISASKQSFDHAVQKGIKRANKTLKNIEGAWVQDQKVVVKKGEIEEYRVTLKVTFILED</sequence>
<evidence type="ECO:0000313" key="1">
    <source>
        <dbReference type="EMBL" id="NNU17448.1"/>
    </source>
</evidence>
<comment type="caution">
    <text evidence="1">The sequence shown here is derived from an EMBL/GenBank/DDBJ whole genome shotgun (WGS) entry which is preliminary data.</text>
</comment>
<dbReference type="Proteomes" id="UP000536835">
    <property type="component" value="Unassembled WGS sequence"/>
</dbReference>
<dbReference type="Pfam" id="PF07311">
    <property type="entry name" value="Dodecin"/>
    <property type="match status" value="1"/>
</dbReference>
<keyword evidence="2" id="KW-1185">Reference proteome</keyword>
<dbReference type="InterPro" id="IPR009923">
    <property type="entry name" value="Dodecin"/>
</dbReference>
<protein>
    <submittedName>
        <fullName evidence="1">Dodecin domain-containing protein</fullName>
    </submittedName>
</protein>
<accession>A0A7Y3RNS5</accession>
<gene>
    <name evidence="1" type="ORF">HK107_14035</name>
</gene>
<dbReference type="EMBL" id="JABFCX010000003">
    <property type="protein sequence ID" value="NNU17448.1"/>
    <property type="molecule type" value="Genomic_DNA"/>
</dbReference>
<dbReference type="PANTHER" id="PTHR39324:SF1">
    <property type="entry name" value="CALCIUM DODECIN"/>
    <property type="match status" value="1"/>
</dbReference>
<dbReference type="InterPro" id="IPR036694">
    <property type="entry name" value="Dodecin-like_sf"/>
</dbReference>
<reference evidence="1 2" key="1">
    <citation type="submission" date="2020-05" db="EMBL/GenBank/DDBJ databases">
        <title>Parvularcula mediterraneae sp. nov., isolated from polypropylene straw from shallow seawater of the seashore of Laganas in Zakynthos island, Greece.</title>
        <authorList>
            <person name="Szabo I."/>
            <person name="Al-Omari J."/>
            <person name="Rado J."/>
            <person name="Szerdahelyi G.S."/>
        </authorList>
    </citation>
    <scope>NUCLEOTIDE SEQUENCE [LARGE SCALE GENOMIC DNA]</scope>
    <source>
        <strain evidence="1 2">ZS-1/3</strain>
    </source>
</reference>
<dbReference type="Gene3D" id="3.30.1660.10">
    <property type="entry name" value="Flavin-binding protein dodecin"/>
    <property type="match status" value="1"/>
</dbReference>